<keyword evidence="2" id="KW-1185">Reference proteome</keyword>
<evidence type="ECO:0000313" key="1">
    <source>
        <dbReference type="EMBL" id="NSL87868.1"/>
    </source>
</evidence>
<gene>
    <name evidence="1" type="ORF">ECE50_013560</name>
</gene>
<accession>A0A433WDA1</accession>
<reference evidence="1" key="1">
    <citation type="submission" date="2020-05" db="EMBL/GenBank/DDBJ databases">
        <title>Chitinophaga laudate sp. nov., isolated from a tropical peat swamp.</title>
        <authorList>
            <person name="Goh C.B.S."/>
            <person name="Lee M.S."/>
            <person name="Parimannan S."/>
            <person name="Pasbakhsh P."/>
            <person name="Yule C.M."/>
            <person name="Rajandas H."/>
            <person name="Loke S."/>
            <person name="Croft L."/>
            <person name="Tan J.B.L."/>
        </authorList>
    </citation>
    <scope>NUCLEOTIDE SEQUENCE</scope>
    <source>
        <strain evidence="1">Mgbs1</strain>
    </source>
</reference>
<sequence>MKASLLSTLSNARQYTLQVAEAMPEKHFHVSPETDIRTFAELLHHIGYGISWSEENYILQQQADWNPPAAPVGKAAVIAYLGLSFDMLKATLESVPLTEEVIAGFYATIDHVTHHRGQATIYLRHQGIVPPEYVY</sequence>
<dbReference type="SUPFAM" id="SSF109854">
    <property type="entry name" value="DinB/YfiT-like putative metalloenzymes"/>
    <property type="match status" value="1"/>
</dbReference>
<protein>
    <submittedName>
        <fullName evidence="1">Uncharacterized protein</fullName>
    </submittedName>
</protein>
<dbReference type="InterPro" id="IPR024775">
    <property type="entry name" value="DinB-like"/>
</dbReference>
<evidence type="ECO:0000313" key="2">
    <source>
        <dbReference type="Proteomes" id="UP000281028"/>
    </source>
</evidence>
<dbReference type="Pfam" id="PF12867">
    <property type="entry name" value="DinB_2"/>
    <property type="match status" value="1"/>
</dbReference>
<comment type="caution">
    <text evidence="1">The sequence shown here is derived from an EMBL/GenBank/DDBJ whole genome shotgun (WGS) entry which is preliminary data.</text>
</comment>
<dbReference type="Gene3D" id="1.20.120.450">
    <property type="entry name" value="dinb family like domain"/>
    <property type="match status" value="1"/>
</dbReference>
<dbReference type="Proteomes" id="UP000281028">
    <property type="component" value="Unassembled WGS sequence"/>
</dbReference>
<dbReference type="EMBL" id="RIAR02000001">
    <property type="protein sequence ID" value="NSL87868.1"/>
    <property type="molecule type" value="Genomic_DNA"/>
</dbReference>
<dbReference type="InterPro" id="IPR034660">
    <property type="entry name" value="DinB/YfiT-like"/>
</dbReference>
<proteinExistence type="predicted"/>
<organism evidence="1 2">
    <name type="scientific">Chitinophaga solisilvae</name>
    <dbReference type="NCBI Taxonomy" id="1233460"/>
    <lineage>
        <taxon>Bacteria</taxon>
        <taxon>Pseudomonadati</taxon>
        <taxon>Bacteroidota</taxon>
        <taxon>Chitinophagia</taxon>
        <taxon>Chitinophagales</taxon>
        <taxon>Chitinophagaceae</taxon>
        <taxon>Chitinophaga</taxon>
    </lineage>
</organism>
<name>A0A433WDA1_9BACT</name>
<dbReference type="OrthoDB" id="119432at2"/>
<dbReference type="AlphaFoldDB" id="A0A433WDA1"/>